<evidence type="ECO:0000256" key="2">
    <source>
        <dbReference type="ARBA" id="ARBA00006275"/>
    </source>
</evidence>
<dbReference type="Proteomes" id="UP001597010">
    <property type="component" value="Unassembled WGS sequence"/>
</dbReference>
<evidence type="ECO:0000259" key="7">
    <source>
        <dbReference type="Pfam" id="PF14322"/>
    </source>
</evidence>
<dbReference type="Gene3D" id="1.25.40.390">
    <property type="match status" value="1"/>
</dbReference>
<keyword evidence="9" id="KW-1185">Reference proteome</keyword>
<evidence type="ECO:0000313" key="9">
    <source>
        <dbReference type="Proteomes" id="UP001597010"/>
    </source>
</evidence>
<feature type="domain" description="RagB/SusD" evidence="6">
    <location>
        <begin position="338"/>
        <end position="454"/>
    </location>
</feature>
<dbReference type="InterPro" id="IPR012944">
    <property type="entry name" value="SusD_RagB_dom"/>
</dbReference>
<comment type="caution">
    <text evidence="8">The sequence shown here is derived from an EMBL/GenBank/DDBJ whole genome shotgun (WGS) entry which is preliminary data.</text>
</comment>
<evidence type="ECO:0000313" key="8">
    <source>
        <dbReference type="EMBL" id="MFD0795474.1"/>
    </source>
</evidence>
<sequence>MKKYLTIAYMILTGVIMPSCKKEFLDKKPNKALLVPTTLEDFQALLDYAEVMNATVGLSNVAADDLYRTDANLSSLEATERNSYLWNADIFEGASSKDWSTPYQAIFQANVVLDGIRNIARNPGNQQDWDRIKGSALFFRGFELYHLSQLFAVPYDVNTASSVLGIPIRLSSDVNIIAGRGTLQQTYDRVLQDLTDAATLLPDKSSAANRPNKAAAYGYLSRVYLTMGAYDKAVQYATSYLGISNVLIDYNTLTASTARPLPNGNTNANAEVLFVVMLNGYTFVSSTTTFVNPALYAQYSDNDLRKTCFFASRSNGNYTFKGSYLASATSFGGPATDEMYLTRAECYARQGKLTEAMQDLNTVISKRWKKTAVFPAFTAADQKDALNKILTERRKELINRGVRWIDLRRLNRDPVYAISLQRSYNSTSFILQPNSNRYTFPIPNDEIMSSGIEQNNR</sequence>
<reference evidence="9" key="1">
    <citation type="journal article" date="2019" name="Int. J. Syst. Evol. Microbiol.">
        <title>The Global Catalogue of Microorganisms (GCM) 10K type strain sequencing project: providing services to taxonomists for standard genome sequencing and annotation.</title>
        <authorList>
            <consortium name="The Broad Institute Genomics Platform"/>
            <consortium name="The Broad Institute Genome Sequencing Center for Infectious Disease"/>
            <person name="Wu L."/>
            <person name="Ma J."/>
        </authorList>
    </citation>
    <scope>NUCLEOTIDE SEQUENCE [LARGE SCALE GENOMIC DNA]</scope>
    <source>
        <strain evidence="9">CCUG 61484</strain>
    </source>
</reference>
<dbReference type="RefSeq" id="WP_377117909.1">
    <property type="nucleotide sequence ID" value="NZ_JBHTHZ010000014.1"/>
</dbReference>
<keyword evidence="4" id="KW-0472">Membrane</keyword>
<comment type="similarity">
    <text evidence="2">Belongs to the SusD family.</text>
</comment>
<dbReference type="Pfam" id="PF07980">
    <property type="entry name" value="SusD_RagB"/>
    <property type="match status" value="1"/>
</dbReference>
<comment type="subcellular location">
    <subcellularLocation>
        <location evidence="1">Cell outer membrane</location>
    </subcellularLocation>
</comment>
<gene>
    <name evidence="8" type="ORF">ACFQZX_17765</name>
</gene>
<evidence type="ECO:0000256" key="3">
    <source>
        <dbReference type="ARBA" id="ARBA00022729"/>
    </source>
</evidence>
<dbReference type="InterPro" id="IPR033985">
    <property type="entry name" value="SusD-like_N"/>
</dbReference>
<organism evidence="8 9">
    <name type="scientific">Mucilaginibacter litoreus</name>
    <dbReference type="NCBI Taxonomy" id="1048221"/>
    <lineage>
        <taxon>Bacteria</taxon>
        <taxon>Pseudomonadati</taxon>
        <taxon>Bacteroidota</taxon>
        <taxon>Sphingobacteriia</taxon>
        <taxon>Sphingobacteriales</taxon>
        <taxon>Sphingobacteriaceae</taxon>
        <taxon>Mucilaginibacter</taxon>
    </lineage>
</organism>
<protein>
    <submittedName>
        <fullName evidence="8">RagB/SusD family nutrient uptake outer membrane protein</fullName>
    </submittedName>
</protein>
<evidence type="ECO:0000259" key="6">
    <source>
        <dbReference type="Pfam" id="PF07980"/>
    </source>
</evidence>
<proteinExistence type="inferred from homology"/>
<evidence type="ECO:0000256" key="5">
    <source>
        <dbReference type="ARBA" id="ARBA00023237"/>
    </source>
</evidence>
<keyword evidence="3" id="KW-0732">Signal</keyword>
<evidence type="ECO:0000256" key="1">
    <source>
        <dbReference type="ARBA" id="ARBA00004442"/>
    </source>
</evidence>
<dbReference type="Pfam" id="PF14322">
    <property type="entry name" value="SusD-like_3"/>
    <property type="match status" value="1"/>
</dbReference>
<dbReference type="SUPFAM" id="SSF48452">
    <property type="entry name" value="TPR-like"/>
    <property type="match status" value="1"/>
</dbReference>
<evidence type="ECO:0000256" key="4">
    <source>
        <dbReference type="ARBA" id="ARBA00023136"/>
    </source>
</evidence>
<keyword evidence="5" id="KW-0998">Cell outer membrane</keyword>
<accession>A0ABW3AXE7</accession>
<name>A0ABW3AXE7_9SPHI</name>
<dbReference type="EMBL" id="JBHTHZ010000014">
    <property type="protein sequence ID" value="MFD0795474.1"/>
    <property type="molecule type" value="Genomic_DNA"/>
</dbReference>
<feature type="domain" description="SusD-like N-terminal" evidence="7">
    <location>
        <begin position="23"/>
        <end position="225"/>
    </location>
</feature>
<dbReference type="InterPro" id="IPR011990">
    <property type="entry name" value="TPR-like_helical_dom_sf"/>
</dbReference>